<dbReference type="Gene3D" id="3.40.1410.10">
    <property type="entry name" value="Chorismate lyase-like"/>
    <property type="match status" value="1"/>
</dbReference>
<dbReference type="GO" id="GO:0045892">
    <property type="term" value="P:negative regulation of DNA-templated transcription"/>
    <property type="evidence" value="ECO:0007669"/>
    <property type="project" value="TreeGrafter"/>
</dbReference>
<proteinExistence type="predicted"/>
<evidence type="ECO:0000313" key="5">
    <source>
        <dbReference type="EMBL" id="CTQ66806.1"/>
    </source>
</evidence>
<dbReference type="InterPro" id="IPR050679">
    <property type="entry name" value="Bact_HTH_transcr_reg"/>
</dbReference>
<dbReference type="InterPro" id="IPR011663">
    <property type="entry name" value="UTRA"/>
</dbReference>
<name>A0A0M6ZX39_9HYPH</name>
<accession>A0A0M6ZX39</accession>
<feature type="domain" description="HTH gntR-type" evidence="4">
    <location>
        <begin position="11"/>
        <end position="79"/>
    </location>
</feature>
<dbReference type="EMBL" id="CXWD01000004">
    <property type="protein sequence ID" value="CTQ66806.1"/>
    <property type="molecule type" value="Genomic_DNA"/>
</dbReference>
<dbReference type="PANTHER" id="PTHR44846:SF1">
    <property type="entry name" value="MANNOSYL-D-GLYCERATE TRANSPORT_METABOLISM SYSTEM REPRESSOR MNGR-RELATED"/>
    <property type="match status" value="1"/>
</dbReference>
<keyword evidence="6" id="KW-1185">Reference proteome</keyword>
<dbReference type="InterPro" id="IPR036390">
    <property type="entry name" value="WH_DNA-bd_sf"/>
</dbReference>
<dbReference type="Pfam" id="PF00392">
    <property type="entry name" value="GntR"/>
    <property type="match status" value="1"/>
</dbReference>
<dbReference type="InterPro" id="IPR036388">
    <property type="entry name" value="WH-like_DNA-bd_sf"/>
</dbReference>
<dbReference type="SMART" id="SM00345">
    <property type="entry name" value="HTH_GNTR"/>
    <property type="match status" value="1"/>
</dbReference>
<evidence type="ECO:0000313" key="6">
    <source>
        <dbReference type="Proteomes" id="UP000053235"/>
    </source>
</evidence>
<evidence type="ECO:0000256" key="3">
    <source>
        <dbReference type="ARBA" id="ARBA00023163"/>
    </source>
</evidence>
<dbReference type="OrthoDB" id="9794015at2"/>
<gene>
    <name evidence="5" type="primary">yvoA_2</name>
    <name evidence="5" type="ORF">LAX5112_01100</name>
</gene>
<dbReference type="AlphaFoldDB" id="A0A0M6ZX39"/>
<evidence type="ECO:0000259" key="4">
    <source>
        <dbReference type="PROSITE" id="PS50949"/>
    </source>
</evidence>
<organism evidence="5 6">
    <name type="scientific">Roseibium alexandrii</name>
    <dbReference type="NCBI Taxonomy" id="388408"/>
    <lineage>
        <taxon>Bacteria</taxon>
        <taxon>Pseudomonadati</taxon>
        <taxon>Pseudomonadota</taxon>
        <taxon>Alphaproteobacteria</taxon>
        <taxon>Hyphomicrobiales</taxon>
        <taxon>Stappiaceae</taxon>
        <taxon>Roseibium</taxon>
    </lineage>
</organism>
<keyword evidence="2" id="KW-0238">DNA-binding</keyword>
<keyword evidence="3" id="KW-0804">Transcription</keyword>
<dbReference type="PROSITE" id="PS50949">
    <property type="entry name" value="HTH_GNTR"/>
    <property type="match status" value="1"/>
</dbReference>
<dbReference type="RefSeq" id="WP_055670965.1">
    <property type="nucleotide sequence ID" value="NZ_CXWD01000004.1"/>
</dbReference>
<dbReference type="Proteomes" id="UP000053235">
    <property type="component" value="Unassembled WGS sequence"/>
</dbReference>
<dbReference type="GO" id="GO:0003700">
    <property type="term" value="F:DNA-binding transcription factor activity"/>
    <property type="evidence" value="ECO:0007669"/>
    <property type="project" value="InterPro"/>
</dbReference>
<dbReference type="CDD" id="cd07377">
    <property type="entry name" value="WHTH_GntR"/>
    <property type="match status" value="1"/>
</dbReference>
<dbReference type="GO" id="GO:0003677">
    <property type="term" value="F:DNA binding"/>
    <property type="evidence" value="ECO:0007669"/>
    <property type="project" value="UniProtKB-KW"/>
</dbReference>
<dbReference type="Gene3D" id="1.10.10.10">
    <property type="entry name" value="Winged helix-like DNA-binding domain superfamily/Winged helix DNA-binding domain"/>
    <property type="match status" value="1"/>
</dbReference>
<dbReference type="PRINTS" id="PR00035">
    <property type="entry name" value="HTHGNTR"/>
</dbReference>
<sequence length="236" mass="26682">MPTASQTSNALPLYVQISELLIRDIAAGRLLDGERLPPERDMAEELGISIGTLRKALADLTEKGLLERIQGSGNYIRQGGTNESVYAMFRLELLSGGGLPKADILEVDRVSKPEDLPAFGASGEGTRIRRLRYLNETIIAVEEIWLDGDCGFVRKDQLSDSLYRFYQKQLGFWIVRAEDRVTIKAVPDWAPEVFTKAPGILTGYIERFSWADKPEPVEYSRTWFDTDRAHYVQRLK</sequence>
<dbReference type="STRING" id="388408.LAX5112_01100"/>
<dbReference type="Pfam" id="PF07702">
    <property type="entry name" value="UTRA"/>
    <property type="match status" value="1"/>
</dbReference>
<protein>
    <submittedName>
        <fullName evidence="5">HTH-type transcriptional repressor YvoA</fullName>
    </submittedName>
</protein>
<dbReference type="InterPro" id="IPR028978">
    <property type="entry name" value="Chorismate_lyase_/UTRA_dom_sf"/>
</dbReference>
<evidence type="ECO:0000256" key="1">
    <source>
        <dbReference type="ARBA" id="ARBA00023015"/>
    </source>
</evidence>
<dbReference type="PANTHER" id="PTHR44846">
    <property type="entry name" value="MANNOSYL-D-GLYCERATE TRANSPORT/METABOLISM SYSTEM REPRESSOR MNGR-RELATED"/>
    <property type="match status" value="1"/>
</dbReference>
<dbReference type="SUPFAM" id="SSF46785">
    <property type="entry name" value="Winged helix' DNA-binding domain"/>
    <property type="match status" value="1"/>
</dbReference>
<dbReference type="InterPro" id="IPR000524">
    <property type="entry name" value="Tscrpt_reg_HTH_GntR"/>
</dbReference>
<evidence type="ECO:0000256" key="2">
    <source>
        <dbReference type="ARBA" id="ARBA00023125"/>
    </source>
</evidence>
<keyword evidence="1" id="KW-0805">Transcription regulation</keyword>
<reference evidence="6" key="1">
    <citation type="submission" date="2015-07" db="EMBL/GenBank/DDBJ databases">
        <authorList>
            <person name="Rodrigo-Torres Lidia"/>
            <person name="Arahal R.David."/>
        </authorList>
    </citation>
    <scope>NUCLEOTIDE SEQUENCE [LARGE SCALE GENOMIC DNA]</scope>
    <source>
        <strain evidence="6">CECT 5112</strain>
    </source>
</reference>
<dbReference type="SMART" id="SM00866">
    <property type="entry name" value="UTRA"/>
    <property type="match status" value="1"/>
</dbReference>
<dbReference type="SUPFAM" id="SSF64288">
    <property type="entry name" value="Chorismate lyase-like"/>
    <property type="match status" value="1"/>
</dbReference>